<dbReference type="AlphaFoldDB" id="A0A2V4VCL4"/>
<proteinExistence type="predicted"/>
<name>A0A2V4VCL4_9GAMM</name>
<reference evidence="1 2" key="1">
    <citation type="submission" date="2018-06" db="EMBL/GenBank/DDBJ databases">
        <title>Genomic Encyclopedia of Type Strains, Phase III (KMG-III): the genomes of soil and plant-associated and newly described type strains.</title>
        <authorList>
            <person name="Whitman W."/>
        </authorList>
    </citation>
    <scope>NUCLEOTIDE SEQUENCE [LARGE SCALE GENOMIC DNA]</scope>
    <source>
        <strain evidence="1 2">CECT 5889</strain>
    </source>
</reference>
<dbReference type="RefSeq" id="WP_110924375.1">
    <property type="nucleotide sequence ID" value="NZ_QJSU01000015.1"/>
</dbReference>
<dbReference type="Proteomes" id="UP000247746">
    <property type="component" value="Unassembled WGS sequence"/>
</dbReference>
<protein>
    <recommendedName>
        <fullName evidence="3">Immunity protein 43 of polymorphic toxin system</fullName>
    </recommendedName>
</protein>
<evidence type="ECO:0000313" key="2">
    <source>
        <dbReference type="Proteomes" id="UP000247746"/>
    </source>
</evidence>
<evidence type="ECO:0008006" key="3">
    <source>
        <dbReference type="Google" id="ProtNLM"/>
    </source>
</evidence>
<evidence type="ECO:0000313" key="1">
    <source>
        <dbReference type="EMBL" id="PYE36475.1"/>
    </source>
</evidence>
<gene>
    <name evidence="1" type="ORF">DFP82_11511</name>
</gene>
<comment type="caution">
    <text evidence="1">The sequence shown here is derived from an EMBL/GenBank/DDBJ whole genome shotgun (WGS) entry which is preliminary data.</text>
</comment>
<sequence>MSTTNNVWLAGFKLTSINFYDIYPANSKKYDFPKYWKIFESREKTADPKLLEIKKMYKEDRLELSGAGRYFFKTEHLPDSLWVESNDIKLPPSSEYIFKVRSGGVVFTQACAQLLQQFRLGESTLTPVQIYDLETKKLCSEETFYFLNLCERREYVQYPQVDEMFKLSPTMEGRDKYTTNGVPIKDQQLHVQCEALECELDLWHDPLLMSYVFVSDALHDALVQANMDSQWEMVSCQLV</sequence>
<accession>A0A2V4VCL4</accession>
<dbReference type="OrthoDB" id="8610081at2"/>
<dbReference type="EMBL" id="QJSU01000015">
    <property type="protein sequence ID" value="PYE36475.1"/>
    <property type="molecule type" value="Genomic_DNA"/>
</dbReference>
<keyword evidence="2" id="KW-1185">Reference proteome</keyword>
<organism evidence="1 2">
    <name type="scientific">Psychrobacter fozii</name>
    <dbReference type="NCBI Taxonomy" id="198480"/>
    <lineage>
        <taxon>Bacteria</taxon>
        <taxon>Pseudomonadati</taxon>
        <taxon>Pseudomonadota</taxon>
        <taxon>Gammaproteobacteria</taxon>
        <taxon>Moraxellales</taxon>
        <taxon>Moraxellaceae</taxon>
        <taxon>Psychrobacter</taxon>
    </lineage>
</organism>